<evidence type="ECO:0000256" key="7">
    <source>
        <dbReference type="ARBA" id="ARBA00023157"/>
    </source>
</evidence>
<organism evidence="11 12">
    <name type="scientific">Macrostomum lignano</name>
    <dbReference type="NCBI Taxonomy" id="282301"/>
    <lineage>
        <taxon>Eukaryota</taxon>
        <taxon>Metazoa</taxon>
        <taxon>Spiralia</taxon>
        <taxon>Lophotrochozoa</taxon>
        <taxon>Platyhelminthes</taxon>
        <taxon>Rhabditophora</taxon>
        <taxon>Macrostomorpha</taxon>
        <taxon>Macrostomida</taxon>
        <taxon>Macrostomidae</taxon>
        <taxon>Macrostomum</taxon>
    </lineage>
</organism>
<comment type="subcellular location">
    <subcellularLocation>
        <location evidence="8">Endomembrane system</location>
        <topology evidence="8">Single-pass membrane protein</topology>
    </subcellularLocation>
    <subcellularLocation>
        <location evidence="1">Membrane</location>
        <topology evidence="1">Single-pass type II membrane protein</topology>
    </subcellularLocation>
</comment>
<reference evidence="12" key="1">
    <citation type="submission" date="2016-11" db="UniProtKB">
        <authorList>
            <consortium name="WormBaseParasite"/>
        </authorList>
    </citation>
    <scope>IDENTIFICATION</scope>
</reference>
<dbReference type="InterPro" id="IPR045885">
    <property type="entry name" value="GalNAc-T"/>
</dbReference>
<keyword evidence="3 9" id="KW-0812">Transmembrane</keyword>
<keyword evidence="6 9" id="KW-0472">Membrane</keyword>
<accession>A0A1I8FV08</accession>
<dbReference type="PANTHER" id="PTHR11675">
    <property type="entry name" value="N-ACETYLGALACTOSAMINYLTRANSFERASE"/>
    <property type="match status" value="1"/>
</dbReference>
<evidence type="ECO:0000256" key="6">
    <source>
        <dbReference type="ARBA" id="ARBA00023136"/>
    </source>
</evidence>
<sequence>TKRTMNGASKNQSRRRRRLLWTILRVLGWSVLGAVWSYWLVGSLKLMHQTADPGPSTTREPDEAQGWRLYQFNESASRLISPDRDIGDPRSQACRLAADSDNDVIMPQASVIICFHNEAWSVLLRTVHSVLNRSPRESVAEILLVDDASTLEHLGKPLEVQLKKERYGGNVRVMRTGTRQGLIRARLLGARAAKAAALVFLDSHCECAPGWLSPLLRRLAVKPLAVVTPVIATIDDKTFEFRPPPRTFFLIGGFDWTLQFVWRRLRPRPPLNSTEPVASPTMAGGLFAIMRANFYRLGGYDPGFNVWGAENLELSFKAWMCGGRVENHPCSIVGHVFRHKFPYSFGNNGGDTFRRNTARLARVWMDGYARMHYRQGGPPPADIGDVSDRVALRQRLRCHSFDWYVRTVYRPEPRSTR</sequence>
<dbReference type="InterPro" id="IPR029044">
    <property type="entry name" value="Nucleotide-diphossugar_trans"/>
</dbReference>
<keyword evidence="7" id="KW-1015">Disulfide bond</keyword>
<name>A0A1I8FV08_9PLAT</name>
<evidence type="ECO:0000256" key="3">
    <source>
        <dbReference type="ARBA" id="ARBA00022692"/>
    </source>
</evidence>
<feature type="transmembrane region" description="Helical" evidence="9">
    <location>
        <begin position="20"/>
        <end position="41"/>
    </location>
</feature>
<evidence type="ECO:0000259" key="10">
    <source>
        <dbReference type="Pfam" id="PF00535"/>
    </source>
</evidence>
<evidence type="ECO:0000256" key="4">
    <source>
        <dbReference type="ARBA" id="ARBA00022968"/>
    </source>
</evidence>
<keyword evidence="5 9" id="KW-1133">Transmembrane helix</keyword>
<protein>
    <submittedName>
        <fullName evidence="12">Glyco_trans_2-like domain-containing protein</fullName>
    </submittedName>
</protein>
<dbReference type="SUPFAM" id="SSF53448">
    <property type="entry name" value="Nucleotide-diphospho-sugar transferases"/>
    <property type="match status" value="1"/>
</dbReference>
<keyword evidence="11" id="KW-1185">Reference proteome</keyword>
<evidence type="ECO:0000256" key="1">
    <source>
        <dbReference type="ARBA" id="ARBA00004606"/>
    </source>
</evidence>
<dbReference type="GO" id="GO:0006493">
    <property type="term" value="P:protein O-linked glycosylation"/>
    <property type="evidence" value="ECO:0007669"/>
    <property type="project" value="TreeGrafter"/>
</dbReference>
<evidence type="ECO:0000256" key="2">
    <source>
        <dbReference type="ARBA" id="ARBA00005680"/>
    </source>
</evidence>
<evidence type="ECO:0000256" key="9">
    <source>
        <dbReference type="SAM" id="Phobius"/>
    </source>
</evidence>
<dbReference type="Gene3D" id="3.90.550.10">
    <property type="entry name" value="Spore Coat Polysaccharide Biosynthesis Protein SpsA, Chain A"/>
    <property type="match status" value="1"/>
</dbReference>
<feature type="domain" description="Glycosyltransferase 2-like" evidence="10">
    <location>
        <begin position="110"/>
        <end position="290"/>
    </location>
</feature>
<dbReference type="GO" id="GO:0004653">
    <property type="term" value="F:polypeptide N-acetylgalactosaminyltransferase activity"/>
    <property type="evidence" value="ECO:0007669"/>
    <property type="project" value="TreeGrafter"/>
</dbReference>
<proteinExistence type="inferred from homology"/>
<dbReference type="GO" id="GO:0005794">
    <property type="term" value="C:Golgi apparatus"/>
    <property type="evidence" value="ECO:0007669"/>
    <property type="project" value="TreeGrafter"/>
</dbReference>
<keyword evidence="4" id="KW-0735">Signal-anchor</keyword>
<evidence type="ECO:0000256" key="5">
    <source>
        <dbReference type="ARBA" id="ARBA00022989"/>
    </source>
</evidence>
<dbReference type="CDD" id="cd02510">
    <property type="entry name" value="pp-GalNAc-T"/>
    <property type="match status" value="1"/>
</dbReference>
<dbReference type="Proteomes" id="UP000095280">
    <property type="component" value="Unplaced"/>
</dbReference>
<dbReference type="Pfam" id="PF00535">
    <property type="entry name" value="Glycos_transf_2"/>
    <property type="match status" value="1"/>
</dbReference>
<dbReference type="AlphaFoldDB" id="A0A1I8FV08"/>
<evidence type="ECO:0000313" key="11">
    <source>
        <dbReference type="Proteomes" id="UP000095280"/>
    </source>
</evidence>
<dbReference type="WBParaSite" id="maker-uti_cns_0000135-snap-gene-0.3-mRNA-1">
    <property type="protein sequence ID" value="maker-uti_cns_0000135-snap-gene-0.3-mRNA-1"/>
    <property type="gene ID" value="maker-uti_cns_0000135-snap-gene-0.3"/>
</dbReference>
<dbReference type="InterPro" id="IPR001173">
    <property type="entry name" value="Glyco_trans_2-like"/>
</dbReference>
<dbReference type="GO" id="GO:0016020">
    <property type="term" value="C:membrane"/>
    <property type="evidence" value="ECO:0007669"/>
    <property type="project" value="UniProtKB-SubCell"/>
</dbReference>
<evidence type="ECO:0000313" key="12">
    <source>
        <dbReference type="WBParaSite" id="maker-uti_cns_0000135-snap-gene-0.3-mRNA-1"/>
    </source>
</evidence>
<dbReference type="PANTHER" id="PTHR11675:SF126">
    <property type="entry name" value="RICIN B LECTIN DOMAIN-CONTAINING PROTEIN"/>
    <property type="match status" value="1"/>
</dbReference>
<evidence type="ECO:0000256" key="8">
    <source>
        <dbReference type="ARBA" id="ARBA00037847"/>
    </source>
</evidence>
<comment type="similarity">
    <text evidence="2">Belongs to the glycosyltransferase 2 family. GalNAc-T subfamily.</text>
</comment>